<feature type="compositionally biased region" description="Pro residues" evidence="1">
    <location>
        <begin position="398"/>
        <end position="414"/>
    </location>
</feature>
<feature type="compositionally biased region" description="Low complexity" evidence="1">
    <location>
        <begin position="285"/>
        <end position="319"/>
    </location>
</feature>
<dbReference type="Proteomes" id="UP000053477">
    <property type="component" value="Unassembled WGS sequence"/>
</dbReference>
<dbReference type="InterPro" id="IPR003323">
    <property type="entry name" value="OTU_dom"/>
</dbReference>
<dbReference type="InterPro" id="IPR038765">
    <property type="entry name" value="Papain-like_cys_pep_sf"/>
</dbReference>
<evidence type="ECO:0000313" key="3">
    <source>
        <dbReference type="EMBL" id="KLO16532.1"/>
    </source>
</evidence>
<proteinExistence type="predicted"/>
<dbReference type="GO" id="GO:0016579">
    <property type="term" value="P:protein deubiquitination"/>
    <property type="evidence" value="ECO:0007669"/>
    <property type="project" value="TreeGrafter"/>
</dbReference>
<feature type="compositionally biased region" description="Low complexity" evidence="1">
    <location>
        <begin position="384"/>
        <end position="397"/>
    </location>
</feature>
<sequence length="493" mass="53553">MRCLPQLLSDPAQNTQLLTDQLRSLGLYAAPTLGDGNCLFRALSDQYFGTPSQHLKLREDICNWLEEHKQRYAPFVDDDRGMDEHLRCMRQPGTYGGHLELTAFAHLKKRDVKVIQPGLVYVIEWAAGADLSPTTSDMPKPGSPEPDPEPDSQPALKSREARKARRDKKKELKSHAAEIKQQAIDAGEDAEDVASPSGAVYVAYHDWEHFSSVRNLTGPHAGLPCVVERPVEVNRAARSHPTKPKSRRKSPSPEQSDESDEDEHSEHEEEKSESELSAAPPVEIPLPLSRSSSPTPSSCNSSLTSLSIPSIPGYSSSGSNPDNVPSAPMKLSLRIQRSPKRTFDESSGPYLDSSYNGAKRSRSFARAGEMMEVDPDADTPELLASGSSSDSSSSPASSPAPSPPPSMVIIPPTPVIGSKPLTRRQRKAMGLPKPRAALSATTRKGSAGKIVIPGGRSKKLGAHHGKTVESTEEVWEKNGSGRMDVRGFKELKI</sequence>
<evidence type="ECO:0000313" key="4">
    <source>
        <dbReference type="Proteomes" id="UP000053477"/>
    </source>
</evidence>
<dbReference type="Pfam" id="PF02338">
    <property type="entry name" value="OTU"/>
    <property type="match status" value="1"/>
</dbReference>
<gene>
    <name evidence="3" type="ORF">SCHPADRAFT_211324</name>
</gene>
<dbReference type="AlphaFoldDB" id="A0A0H2RY35"/>
<dbReference type="InterPro" id="IPR050704">
    <property type="entry name" value="Peptidase_C85-like"/>
</dbReference>
<feature type="compositionally biased region" description="Basic residues" evidence="1">
    <location>
        <begin position="237"/>
        <end position="250"/>
    </location>
</feature>
<dbReference type="Gene3D" id="3.90.70.80">
    <property type="match status" value="1"/>
</dbReference>
<dbReference type="PANTHER" id="PTHR12419">
    <property type="entry name" value="OTU DOMAIN CONTAINING PROTEIN"/>
    <property type="match status" value="1"/>
</dbReference>
<reference evidence="3 4" key="1">
    <citation type="submission" date="2015-04" db="EMBL/GenBank/DDBJ databases">
        <title>Complete genome sequence of Schizopora paradoxa KUC8140, a cosmopolitan wood degrader in East Asia.</title>
        <authorList>
            <consortium name="DOE Joint Genome Institute"/>
            <person name="Min B."/>
            <person name="Park H."/>
            <person name="Jang Y."/>
            <person name="Kim J.-J."/>
            <person name="Kim K.H."/>
            <person name="Pangilinan J."/>
            <person name="Lipzen A."/>
            <person name="Riley R."/>
            <person name="Grigoriev I.V."/>
            <person name="Spatafora J.W."/>
            <person name="Choi I.-G."/>
        </authorList>
    </citation>
    <scope>NUCLEOTIDE SEQUENCE [LARGE SCALE GENOMIC DNA]</scope>
    <source>
        <strain evidence="3 4">KUC8140</strain>
    </source>
</reference>
<dbReference type="STRING" id="27342.A0A0H2RY35"/>
<dbReference type="SUPFAM" id="SSF54001">
    <property type="entry name" value="Cysteine proteinases"/>
    <property type="match status" value="1"/>
</dbReference>
<keyword evidence="4" id="KW-1185">Reference proteome</keyword>
<dbReference type="EMBL" id="KQ085915">
    <property type="protein sequence ID" value="KLO16532.1"/>
    <property type="molecule type" value="Genomic_DNA"/>
</dbReference>
<accession>A0A0H2RY35</accession>
<dbReference type="GO" id="GO:0004843">
    <property type="term" value="F:cysteine-type deubiquitinase activity"/>
    <property type="evidence" value="ECO:0007669"/>
    <property type="project" value="TreeGrafter"/>
</dbReference>
<evidence type="ECO:0000259" key="2">
    <source>
        <dbReference type="PROSITE" id="PS50802"/>
    </source>
</evidence>
<protein>
    <submittedName>
        <fullName evidence="3">Cysteine proteinase</fullName>
    </submittedName>
</protein>
<dbReference type="CDD" id="cd22756">
    <property type="entry name" value="OTU_OTUD3-like"/>
    <property type="match status" value="1"/>
</dbReference>
<feature type="region of interest" description="Disordered" evidence="1">
    <location>
        <begin position="234"/>
        <end position="475"/>
    </location>
</feature>
<dbReference type="PANTHER" id="PTHR12419:SF7">
    <property type="entry name" value="OTU DOMAIN-CONTAINING PROTEIN 3"/>
    <property type="match status" value="1"/>
</dbReference>
<feature type="domain" description="OTU" evidence="2">
    <location>
        <begin position="27"/>
        <end position="216"/>
    </location>
</feature>
<dbReference type="OrthoDB" id="415023at2759"/>
<organism evidence="3 4">
    <name type="scientific">Schizopora paradoxa</name>
    <dbReference type="NCBI Taxonomy" id="27342"/>
    <lineage>
        <taxon>Eukaryota</taxon>
        <taxon>Fungi</taxon>
        <taxon>Dikarya</taxon>
        <taxon>Basidiomycota</taxon>
        <taxon>Agaricomycotina</taxon>
        <taxon>Agaricomycetes</taxon>
        <taxon>Hymenochaetales</taxon>
        <taxon>Schizoporaceae</taxon>
        <taxon>Schizopora</taxon>
    </lineage>
</organism>
<feature type="region of interest" description="Disordered" evidence="1">
    <location>
        <begin position="132"/>
        <end position="177"/>
    </location>
</feature>
<evidence type="ECO:0000256" key="1">
    <source>
        <dbReference type="SAM" id="MobiDB-lite"/>
    </source>
</evidence>
<dbReference type="PROSITE" id="PS50802">
    <property type="entry name" value="OTU"/>
    <property type="match status" value="1"/>
</dbReference>
<feature type="compositionally biased region" description="Basic and acidic residues" evidence="1">
    <location>
        <begin position="264"/>
        <end position="274"/>
    </location>
</feature>
<name>A0A0H2RY35_9AGAM</name>
<dbReference type="InParanoid" id="A0A0H2RY35"/>
<feature type="compositionally biased region" description="Basic residues" evidence="1">
    <location>
        <begin position="456"/>
        <end position="465"/>
    </location>
</feature>